<dbReference type="InterPro" id="IPR011050">
    <property type="entry name" value="Pectin_lyase_fold/virulence"/>
</dbReference>
<evidence type="ECO:0000313" key="3">
    <source>
        <dbReference type="Proteomes" id="UP000238642"/>
    </source>
</evidence>
<protein>
    <recommendedName>
        <fullName evidence="4">Multidrug transporter</fullName>
    </recommendedName>
</protein>
<accession>A0A2S9JN49</accession>
<dbReference type="PANTHER" id="PTHR41339:SF1">
    <property type="entry name" value="SECRETED PROTEIN"/>
    <property type="match status" value="1"/>
</dbReference>
<dbReference type="PROSITE" id="PS51257">
    <property type="entry name" value="PROKAR_LIPOPROTEIN"/>
    <property type="match status" value="1"/>
</dbReference>
<evidence type="ECO:0000256" key="1">
    <source>
        <dbReference type="SAM" id="SignalP"/>
    </source>
</evidence>
<feature type="signal peptide" evidence="1">
    <location>
        <begin position="1"/>
        <end position="22"/>
    </location>
</feature>
<dbReference type="OrthoDB" id="1521716at2"/>
<organism evidence="2 3">
    <name type="scientific">Sphingobacterium gobiense</name>
    <dbReference type="NCBI Taxonomy" id="1382456"/>
    <lineage>
        <taxon>Bacteria</taxon>
        <taxon>Pseudomonadati</taxon>
        <taxon>Bacteroidota</taxon>
        <taxon>Sphingobacteriia</taxon>
        <taxon>Sphingobacteriales</taxon>
        <taxon>Sphingobacteriaceae</taxon>
        <taxon>Sphingobacterium</taxon>
    </lineage>
</organism>
<gene>
    <name evidence="2" type="ORF">C5749_14190</name>
</gene>
<evidence type="ECO:0008006" key="4">
    <source>
        <dbReference type="Google" id="ProtNLM"/>
    </source>
</evidence>
<dbReference type="Proteomes" id="UP000238642">
    <property type="component" value="Unassembled WGS sequence"/>
</dbReference>
<comment type="caution">
    <text evidence="2">The sequence shown here is derived from an EMBL/GenBank/DDBJ whole genome shotgun (WGS) entry which is preliminary data.</text>
</comment>
<proteinExistence type="predicted"/>
<reference evidence="2 3" key="1">
    <citation type="submission" date="2018-02" db="EMBL/GenBank/DDBJ databases">
        <title>The draft genome of Sphingobacterium gobiense H7.</title>
        <authorList>
            <person name="Li L."/>
            <person name="Liu L."/>
            <person name="Zhang X."/>
            <person name="Wang T."/>
            <person name="Liang L."/>
        </authorList>
    </citation>
    <scope>NUCLEOTIDE SEQUENCE [LARGE SCALE GENOMIC DNA]</scope>
    <source>
        <strain evidence="2 3">ACCC 05757</strain>
    </source>
</reference>
<dbReference type="AlphaFoldDB" id="A0A2S9JN49"/>
<sequence length="396" mass="42402">MRKSTIPMTKMFCLGLLSASLAFTSCSDDDTPEPDGDSSFELVRDDFHGEITEGEVILTSGTYQLTGKVEVKEGATLTIKPGVIIEATNVSGDRQDVRYIAVGQGGKINVEGTKENPVVMTATTKKPGAWGGLVICGRAPINKGLTASAEVSELTYGGTVVNDNSGTVRYLRIEYSGYSYDGTKEFNGLSMFGVGKGTTIEYVQSYEGSDDAFEWFGGTVDSRYLVAVNTHEEVGDDIFDWTEGWNGTGEYWYGIRTNSGNRGIEADNNSSNHNADPISNPTIKNLTLIGNNDSDGSENQAIKMRVGTNGNFDNVVLSNWGVGFDIQHDESLAFVEAGELKATNVKFLNVGTKAKGTSTADADVDITKVFTENDEATGAGNGVDVPEWAQGWTVGL</sequence>
<dbReference type="PANTHER" id="PTHR41339">
    <property type="entry name" value="LIPL48"/>
    <property type="match status" value="1"/>
</dbReference>
<keyword evidence="3" id="KW-1185">Reference proteome</keyword>
<dbReference type="SUPFAM" id="SSF51126">
    <property type="entry name" value="Pectin lyase-like"/>
    <property type="match status" value="1"/>
</dbReference>
<keyword evidence="1" id="KW-0732">Signal</keyword>
<dbReference type="EMBL" id="PVBS01000002">
    <property type="protein sequence ID" value="PRD54590.1"/>
    <property type="molecule type" value="Genomic_DNA"/>
</dbReference>
<name>A0A2S9JN49_9SPHI</name>
<evidence type="ECO:0000313" key="2">
    <source>
        <dbReference type="EMBL" id="PRD54590.1"/>
    </source>
</evidence>
<feature type="chain" id="PRO_5015417359" description="Multidrug transporter" evidence="1">
    <location>
        <begin position="23"/>
        <end position="396"/>
    </location>
</feature>